<dbReference type="AlphaFoldDB" id="A0A6A6H1B5"/>
<name>A0A6A6H1B5_VIRVR</name>
<dbReference type="OrthoDB" id="10057496at2759"/>
<dbReference type="InterPro" id="IPR002110">
    <property type="entry name" value="Ankyrin_rpt"/>
</dbReference>
<keyword evidence="1" id="KW-0677">Repeat</keyword>
<proteinExistence type="predicted"/>
<evidence type="ECO:0000256" key="1">
    <source>
        <dbReference type="ARBA" id="ARBA00022737"/>
    </source>
</evidence>
<evidence type="ECO:0000313" key="4">
    <source>
        <dbReference type="EMBL" id="KAF2231864.1"/>
    </source>
</evidence>
<organism evidence="4 5">
    <name type="scientific">Viridothelium virens</name>
    <name type="common">Speckled blister lichen</name>
    <name type="synonym">Trypethelium virens</name>
    <dbReference type="NCBI Taxonomy" id="1048519"/>
    <lineage>
        <taxon>Eukaryota</taxon>
        <taxon>Fungi</taxon>
        <taxon>Dikarya</taxon>
        <taxon>Ascomycota</taxon>
        <taxon>Pezizomycotina</taxon>
        <taxon>Dothideomycetes</taxon>
        <taxon>Dothideomycetes incertae sedis</taxon>
        <taxon>Trypetheliales</taxon>
        <taxon>Trypetheliaceae</taxon>
        <taxon>Viridothelium</taxon>
    </lineage>
</organism>
<dbReference type="SMART" id="SM00248">
    <property type="entry name" value="ANK"/>
    <property type="match status" value="4"/>
</dbReference>
<dbReference type="Gene3D" id="1.25.40.20">
    <property type="entry name" value="Ankyrin repeat-containing domain"/>
    <property type="match status" value="1"/>
</dbReference>
<dbReference type="EMBL" id="ML991822">
    <property type="protein sequence ID" value="KAF2231864.1"/>
    <property type="molecule type" value="Genomic_DNA"/>
</dbReference>
<protein>
    <submittedName>
        <fullName evidence="4">Ankyrin</fullName>
    </submittedName>
</protein>
<dbReference type="SUPFAM" id="SSF48403">
    <property type="entry name" value="Ankyrin repeat"/>
    <property type="match status" value="1"/>
</dbReference>
<keyword evidence="2 3" id="KW-0040">ANK repeat</keyword>
<dbReference type="PANTHER" id="PTHR24198:SF165">
    <property type="entry name" value="ANKYRIN REPEAT-CONTAINING PROTEIN-RELATED"/>
    <property type="match status" value="1"/>
</dbReference>
<dbReference type="InterPro" id="IPR036770">
    <property type="entry name" value="Ankyrin_rpt-contain_sf"/>
</dbReference>
<dbReference type="PROSITE" id="PS50088">
    <property type="entry name" value="ANK_REPEAT"/>
    <property type="match status" value="2"/>
</dbReference>
<gene>
    <name evidence="4" type="ORF">EV356DRAFT_281277</name>
</gene>
<dbReference type="Pfam" id="PF12796">
    <property type="entry name" value="Ank_2"/>
    <property type="match status" value="2"/>
</dbReference>
<dbReference type="Proteomes" id="UP000800092">
    <property type="component" value="Unassembled WGS sequence"/>
</dbReference>
<feature type="repeat" description="ANK" evidence="3">
    <location>
        <begin position="134"/>
        <end position="166"/>
    </location>
</feature>
<dbReference type="PROSITE" id="PS50297">
    <property type="entry name" value="ANK_REP_REGION"/>
    <property type="match status" value="1"/>
</dbReference>
<feature type="repeat" description="ANK" evidence="3">
    <location>
        <begin position="101"/>
        <end position="133"/>
    </location>
</feature>
<keyword evidence="5" id="KW-1185">Reference proteome</keyword>
<sequence>MEPLHTFLFDVIVGTRVERACDIPKLVGIICESGVSLSDADQKGNSCLHFAAKMEQHQSKSFDQQPSKASLMERKTKQKAAEGVIKTLLEYNPPLDLRNERGRTPLHEALALGLKLPVRLLLEAGADINVLDKSGHCALYKASKNGHHDLVYFLIETRSEIKLSERDRHYVFRKAVIKRYPEAVAALGRSVHVERPDPDTGRTPLHNAAAFLCDCISRQLLAQKPNLLMQDKNGQTPLHLALQPRFGSCHFWSKGSVCQPSKSLNLDLIRCLV</sequence>
<evidence type="ECO:0000256" key="3">
    <source>
        <dbReference type="PROSITE-ProRule" id="PRU00023"/>
    </source>
</evidence>
<evidence type="ECO:0000256" key="2">
    <source>
        <dbReference type="ARBA" id="ARBA00023043"/>
    </source>
</evidence>
<reference evidence="4" key="1">
    <citation type="journal article" date="2020" name="Stud. Mycol.">
        <title>101 Dothideomycetes genomes: a test case for predicting lifestyles and emergence of pathogens.</title>
        <authorList>
            <person name="Haridas S."/>
            <person name="Albert R."/>
            <person name="Binder M."/>
            <person name="Bloem J."/>
            <person name="Labutti K."/>
            <person name="Salamov A."/>
            <person name="Andreopoulos B."/>
            <person name="Baker S."/>
            <person name="Barry K."/>
            <person name="Bills G."/>
            <person name="Bluhm B."/>
            <person name="Cannon C."/>
            <person name="Castanera R."/>
            <person name="Culley D."/>
            <person name="Daum C."/>
            <person name="Ezra D."/>
            <person name="Gonzalez J."/>
            <person name="Henrissat B."/>
            <person name="Kuo A."/>
            <person name="Liang C."/>
            <person name="Lipzen A."/>
            <person name="Lutzoni F."/>
            <person name="Magnuson J."/>
            <person name="Mondo S."/>
            <person name="Nolan M."/>
            <person name="Ohm R."/>
            <person name="Pangilinan J."/>
            <person name="Park H.-J."/>
            <person name="Ramirez L."/>
            <person name="Alfaro M."/>
            <person name="Sun H."/>
            <person name="Tritt A."/>
            <person name="Yoshinaga Y."/>
            <person name="Zwiers L.-H."/>
            <person name="Turgeon B."/>
            <person name="Goodwin S."/>
            <person name="Spatafora J."/>
            <person name="Crous P."/>
            <person name="Grigoriev I."/>
        </authorList>
    </citation>
    <scope>NUCLEOTIDE SEQUENCE</scope>
    <source>
        <strain evidence="4">Tuck. ex Michener</strain>
    </source>
</reference>
<dbReference type="PANTHER" id="PTHR24198">
    <property type="entry name" value="ANKYRIN REPEAT AND PROTEIN KINASE DOMAIN-CONTAINING PROTEIN"/>
    <property type="match status" value="1"/>
</dbReference>
<accession>A0A6A6H1B5</accession>
<evidence type="ECO:0000313" key="5">
    <source>
        <dbReference type="Proteomes" id="UP000800092"/>
    </source>
</evidence>